<evidence type="ECO:0000256" key="5">
    <source>
        <dbReference type="PROSITE-ProRule" id="PRU01251"/>
    </source>
</evidence>
<proteinExistence type="inferred from homology"/>
<dbReference type="Gene3D" id="1.10.8.60">
    <property type="match status" value="2"/>
</dbReference>
<dbReference type="InterPro" id="IPR027417">
    <property type="entry name" value="P-loop_NTPase"/>
</dbReference>
<dbReference type="InterPro" id="IPR001270">
    <property type="entry name" value="ClpA/B"/>
</dbReference>
<dbReference type="InterPro" id="IPR036628">
    <property type="entry name" value="Clp_N_dom_sf"/>
</dbReference>
<keyword evidence="10" id="KW-1185">Reference proteome</keyword>
<dbReference type="InterPro" id="IPR050130">
    <property type="entry name" value="ClpA_ClpB"/>
</dbReference>
<evidence type="ECO:0000256" key="1">
    <source>
        <dbReference type="ARBA" id="ARBA00022737"/>
    </source>
</evidence>
<dbReference type="SUPFAM" id="SSF52540">
    <property type="entry name" value="P-loop containing nucleoside triphosphate hydrolases"/>
    <property type="match status" value="2"/>
</dbReference>
<name>A0AAW1R9E6_9CHLO</name>
<dbReference type="PANTHER" id="PTHR11638">
    <property type="entry name" value="ATP-DEPENDENT CLP PROTEASE"/>
    <property type="match status" value="1"/>
</dbReference>
<dbReference type="GO" id="GO:0016887">
    <property type="term" value="F:ATP hydrolysis activity"/>
    <property type="evidence" value="ECO:0007669"/>
    <property type="project" value="InterPro"/>
</dbReference>
<dbReference type="Gene3D" id="4.10.860.10">
    <property type="entry name" value="UVR domain"/>
    <property type="match status" value="1"/>
</dbReference>
<dbReference type="FunFam" id="3.40.50.300:FF:000025">
    <property type="entry name" value="ATP-dependent Clp protease subunit"/>
    <property type="match status" value="1"/>
</dbReference>
<keyword evidence="4 6" id="KW-0143">Chaperone</keyword>
<dbReference type="PROSITE" id="PS00870">
    <property type="entry name" value="CLPAB_1"/>
    <property type="match status" value="1"/>
</dbReference>
<evidence type="ECO:0000256" key="7">
    <source>
        <dbReference type="SAM" id="MobiDB-lite"/>
    </source>
</evidence>
<feature type="domain" description="Clp R" evidence="8">
    <location>
        <begin position="1"/>
        <end position="130"/>
    </location>
</feature>
<dbReference type="InterPro" id="IPR041546">
    <property type="entry name" value="ClpA/ClpB_AAA_lid"/>
</dbReference>
<dbReference type="CDD" id="cd19499">
    <property type="entry name" value="RecA-like_ClpB_Hsp104-like"/>
    <property type="match status" value="1"/>
</dbReference>
<dbReference type="Pfam" id="PF02861">
    <property type="entry name" value="Clp_N"/>
    <property type="match status" value="1"/>
</dbReference>
<dbReference type="InterPro" id="IPR019489">
    <property type="entry name" value="Clp_ATPase_C"/>
</dbReference>
<dbReference type="EMBL" id="JALJOR010000001">
    <property type="protein sequence ID" value="KAK9830429.1"/>
    <property type="molecule type" value="Genomic_DNA"/>
</dbReference>
<dbReference type="Pfam" id="PF17871">
    <property type="entry name" value="AAA_lid_9"/>
    <property type="match status" value="1"/>
</dbReference>
<dbReference type="PROSITE" id="PS51903">
    <property type="entry name" value="CLP_R"/>
    <property type="match status" value="1"/>
</dbReference>
<evidence type="ECO:0000313" key="10">
    <source>
        <dbReference type="Proteomes" id="UP001489004"/>
    </source>
</evidence>
<dbReference type="Pfam" id="PF07724">
    <property type="entry name" value="AAA_2"/>
    <property type="match status" value="1"/>
</dbReference>
<dbReference type="GO" id="GO:0005737">
    <property type="term" value="C:cytoplasm"/>
    <property type="evidence" value="ECO:0007669"/>
    <property type="project" value="TreeGrafter"/>
</dbReference>
<keyword evidence="1 5" id="KW-0677">Repeat</keyword>
<sequence length="865" mass="94090">MYAQKETSELGASSVSTEHILLGLIALPGSQAFLGTSLNLEKARRVVVELMGRHQRKVHQQDLPFSADAKRVYEAAATESKRSGHHFIGPEHILIAVLSIGDVGARTVVQRLGVDAEAVKNTASKKLRGEQEDEGRKIKAATAASGDREGSKALSEFCRDLCEEARQARADPVIGRETEVARVTQILARRLKNNPILLGEPGVGKTAIAEGLATAIVNGKQADGAPLPDFLKGKRILQLDVGLLIAGAKERGELELRVSKILAEVKQEGNVILMIDEIHTLVGSGAVGRGGGGGLDISNLLKPALSRGELQCIGATTLDEHRKYLEKDTALERRFQPVYVGEPTQEQAVTILEGLKDRYERHHRCIYEPAALQAAVRLSTRYVADRHLPDKAIDLIDEAGSRARIGAYLARKAPEVGSREEAGDLRDSPWESLQQVLEAKEEAVRDELFEEAQLLREHEVELKDRLMGPADEGAQVPCVGEADIEHIVSSWTGIPVDRMSQDDKTRLLNLAAVLKERVIGQDAAVEAVARSVQRAQSGLKNPQRPIASMLFSGPTGVGKTELARVLSDHYFGSVDSMIRLDMSEYMERHTVSKLVGAPPGYVGFGEGGKLTEAVRRRPFCVVLFDEIEKAHPDVFNILLQIMEDGRLTDSQGRTVSFKNTLIIMTSNVGSSVIAKGGSSLGFALPTDEDDGGNYSRIKTLVMEELKAYFRPEMLNRMDEVVVFRQLGQAEVRHIADLVIAETAARLAARNMTLELAPAVMAKICEEGYEPAYGARPLKRAVTRLVDDALSDALLFEKIKDGDLAYMDCNAEGKIVVTAGKPEPHQPEPEPALPSTILKSEIVLSPLGKGGIRSKLSKKASVNVNA</sequence>
<comment type="caution">
    <text evidence="9">The sequence shown here is derived from an EMBL/GenBank/DDBJ whole genome shotgun (WGS) entry which is preliminary data.</text>
</comment>
<reference evidence="9 10" key="1">
    <citation type="journal article" date="2024" name="Nat. Commun.">
        <title>Phylogenomics reveals the evolutionary origins of lichenization in chlorophyte algae.</title>
        <authorList>
            <person name="Puginier C."/>
            <person name="Libourel C."/>
            <person name="Otte J."/>
            <person name="Skaloud P."/>
            <person name="Haon M."/>
            <person name="Grisel S."/>
            <person name="Petersen M."/>
            <person name="Berrin J.G."/>
            <person name="Delaux P.M."/>
            <person name="Dal Grande F."/>
            <person name="Keller J."/>
        </authorList>
    </citation>
    <scope>NUCLEOTIDE SEQUENCE [LARGE SCALE GENOMIC DNA]</scope>
    <source>
        <strain evidence="9 10">SAG 2043</strain>
    </source>
</reference>
<dbReference type="InterPro" id="IPR028299">
    <property type="entry name" value="ClpA/B_CS2"/>
</dbReference>
<evidence type="ECO:0000256" key="4">
    <source>
        <dbReference type="ARBA" id="ARBA00023186"/>
    </source>
</evidence>
<dbReference type="SUPFAM" id="SSF81923">
    <property type="entry name" value="Double Clp-N motif"/>
    <property type="match status" value="1"/>
</dbReference>
<feature type="compositionally biased region" description="Basic and acidic residues" evidence="7">
    <location>
        <begin position="127"/>
        <end position="137"/>
    </location>
</feature>
<feature type="region of interest" description="Disordered" evidence="7">
    <location>
        <begin position="125"/>
        <end position="145"/>
    </location>
</feature>
<evidence type="ECO:0000256" key="3">
    <source>
        <dbReference type="ARBA" id="ARBA00022840"/>
    </source>
</evidence>
<evidence type="ECO:0000256" key="2">
    <source>
        <dbReference type="ARBA" id="ARBA00022741"/>
    </source>
</evidence>
<dbReference type="InterPro" id="IPR003593">
    <property type="entry name" value="AAA+_ATPase"/>
</dbReference>
<evidence type="ECO:0000313" key="9">
    <source>
        <dbReference type="EMBL" id="KAK9830429.1"/>
    </source>
</evidence>
<comment type="similarity">
    <text evidence="6">Belongs to the ClpA/ClpB family.</text>
</comment>
<dbReference type="InterPro" id="IPR018368">
    <property type="entry name" value="ClpA/B_CS1"/>
</dbReference>
<dbReference type="PANTHER" id="PTHR11638:SF185">
    <property type="entry name" value="ATP-DEPENDENT CLP PROTEASE ATP-BINDING SUBUNIT"/>
    <property type="match status" value="1"/>
</dbReference>
<dbReference type="Proteomes" id="UP001489004">
    <property type="component" value="Unassembled WGS sequence"/>
</dbReference>
<keyword evidence="3 6" id="KW-0067">ATP-binding</keyword>
<evidence type="ECO:0000256" key="6">
    <source>
        <dbReference type="RuleBase" id="RU004432"/>
    </source>
</evidence>
<dbReference type="GO" id="GO:0034605">
    <property type="term" value="P:cellular response to heat"/>
    <property type="evidence" value="ECO:0007669"/>
    <property type="project" value="TreeGrafter"/>
</dbReference>
<dbReference type="Gene3D" id="3.40.50.300">
    <property type="entry name" value="P-loop containing nucleotide triphosphate hydrolases"/>
    <property type="match status" value="2"/>
</dbReference>
<protein>
    <recommendedName>
        <fullName evidence="8">Clp R domain-containing protein</fullName>
    </recommendedName>
</protein>
<organism evidence="9 10">
    <name type="scientific">[Myrmecia] bisecta</name>
    <dbReference type="NCBI Taxonomy" id="41462"/>
    <lineage>
        <taxon>Eukaryota</taxon>
        <taxon>Viridiplantae</taxon>
        <taxon>Chlorophyta</taxon>
        <taxon>core chlorophytes</taxon>
        <taxon>Trebouxiophyceae</taxon>
        <taxon>Trebouxiales</taxon>
        <taxon>Trebouxiaceae</taxon>
        <taxon>Myrmecia</taxon>
    </lineage>
</organism>
<dbReference type="Pfam" id="PF00004">
    <property type="entry name" value="AAA"/>
    <property type="match status" value="1"/>
</dbReference>
<dbReference type="PRINTS" id="PR00300">
    <property type="entry name" value="CLPPROTEASEA"/>
</dbReference>
<dbReference type="InterPro" id="IPR003959">
    <property type="entry name" value="ATPase_AAA_core"/>
</dbReference>
<dbReference type="CDD" id="cd00009">
    <property type="entry name" value="AAA"/>
    <property type="match status" value="1"/>
</dbReference>
<dbReference type="AlphaFoldDB" id="A0AAW1R9E6"/>
<dbReference type="GO" id="GO:0005524">
    <property type="term" value="F:ATP binding"/>
    <property type="evidence" value="ECO:0007669"/>
    <property type="project" value="UniProtKB-KW"/>
</dbReference>
<dbReference type="PROSITE" id="PS00871">
    <property type="entry name" value="CLPAB_2"/>
    <property type="match status" value="1"/>
</dbReference>
<dbReference type="InterPro" id="IPR004176">
    <property type="entry name" value="Clp_R_N"/>
</dbReference>
<dbReference type="SMART" id="SM01086">
    <property type="entry name" value="ClpB_D2-small"/>
    <property type="match status" value="1"/>
</dbReference>
<gene>
    <name evidence="9" type="ORF">WJX72_011733</name>
</gene>
<dbReference type="Pfam" id="PF10431">
    <property type="entry name" value="ClpB_D2-small"/>
    <property type="match status" value="1"/>
</dbReference>
<dbReference type="SMART" id="SM00382">
    <property type="entry name" value="AAA"/>
    <property type="match status" value="2"/>
</dbReference>
<evidence type="ECO:0000259" key="8">
    <source>
        <dbReference type="PROSITE" id="PS51903"/>
    </source>
</evidence>
<keyword evidence="2 6" id="KW-0547">Nucleotide-binding</keyword>
<dbReference type="Gene3D" id="1.10.1780.10">
    <property type="entry name" value="Clp, N-terminal domain"/>
    <property type="match status" value="1"/>
</dbReference>
<accession>A0AAW1R9E6</accession>